<dbReference type="EMBL" id="JOTN01000008">
    <property type="protein sequence ID" value="KEK19244.1"/>
    <property type="molecule type" value="Genomic_DNA"/>
</dbReference>
<dbReference type="STRING" id="574376.BAMA_22955"/>
<evidence type="ECO:0000313" key="2">
    <source>
        <dbReference type="Proteomes" id="UP000027822"/>
    </source>
</evidence>
<name>A0A073JW32_9BACI</name>
<keyword evidence="2" id="KW-1185">Reference proteome</keyword>
<dbReference type="AlphaFoldDB" id="A0A073JW32"/>
<protein>
    <submittedName>
        <fullName evidence="1">Uncharacterized protein</fullName>
    </submittedName>
</protein>
<evidence type="ECO:0000313" key="1">
    <source>
        <dbReference type="EMBL" id="KEK19244.1"/>
    </source>
</evidence>
<organism evidence="1 2">
    <name type="scientific">Bacillus manliponensis</name>
    <dbReference type="NCBI Taxonomy" id="574376"/>
    <lineage>
        <taxon>Bacteria</taxon>
        <taxon>Bacillati</taxon>
        <taxon>Bacillota</taxon>
        <taxon>Bacilli</taxon>
        <taxon>Bacillales</taxon>
        <taxon>Bacillaceae</taxon>
        <taxon>Bacillus</taxon>
        <taxon>Bacillus cereus group</taxon>
    </lineage>
</organism>
<accession>A0A073JW32</accession>
<comment type="caution">
    <text evidence="1">The sequence shown here is derived from an EMBL/GenBank/DDBJ whole genome shotgun (WGS) entry which is preliminary data.</text>
</comment>
<sequence length="444" mass="50501">MDVKYGEDDEGEKIDYVRIENITRLLGEEVGGNVEVLQEILPELLCNEGGRLISFGEGLAVGFADREGLWRTLIEQLSHLDENIRSVQLLRGVLRGISKIDINLVEQCLDMVVANEVLAPIYPWLQASVNISSRGLERLKQSLSLGLIPIWQYENLAYGGTHKSISDNDLCELLKLISSQPGGVNVAIKILDMRLHGKDKESMTSDIIVLTGQYLALQYDFLRNDIRKDLMDYELANIISVCFVGYNAVENAKTLSNKIFNAIESYKVSLSDYNDVLKVLAITHPLTFINSLLGEKDFTKRIRLAFSEEMDLLSGIGEDIIITWCEEDSKVRYPAVALVIRPYRRRESNGSLEWTPLALKILVKADNPIEILEQFKASFIPMSWSGSLADIMQQRLGLISYLKRHDDVSIVKWAKKEEDRIEQEIRSRRDWELKMGSRINETFE</sequence>
<gene>
    <name evidence="1" type="ORF">BAMA_22955</name>
</gene>
<proteinExistence type="predicted"/>
<dbReference type="eggNOG" id="ENOG502ZAA2">
    <property type="taxonomic scope" value="Bacteria"/>
</dbReference>
<reference evidence="1 2" key="1">
    <citation type="submission" date="2014-06" db="EMBL/GenBank/DDBJ databases">
        <title>Draft genome sequence of Bacillus manliponensis JCM 15802 (MCCC 1A00708).</title>
        <authorList>
            <person name="Lai Q."/>
            <person name="Liu Y."/>
            <person name="Shao Z."/>
        </authorList>
    </citation>
    <scope>NUCLEOTIDE SEQUENCE [LARGE SCALE GENOMIC DNA]</scope>
    <source>
        <strain evidence="1 2">JCM 15802</strain>
    </source>
</reference>
<dbReference type="Proteomes" id="UP000027822">
    <property type="component" value="Unassembled WGS sequence"/>
</dbReference>